<dbReference type="Proteomes" id="UP000060602">
    <property type="component" value="Chromosome"/>
</dbReference>
<name>A0A0X8P100_ALCXX</name>
<proteinExistence type="inferred from homology"/>
<comment type="similarity">
    <text evidence="1">Belongs to the UPF0065 (bug) family.</text>
</comment>
<evidence type="ECO:0000313" key="3">
    <source>
        <dbReference type="EMBL" id="AMG37900.1"/>
    </source>
</evidence>
<reference evidence="4" key="1">
    <citation type="submission" date="2015-12" db="EMBL/GenBank/DDBJ databases">
        <title>FDA dAtabase for Regulatory Grade micrObial Sequences (FDA-ARGOS): Supporting development and validation of Infectious Disease Dx tests.</title>
        <authorList>
            <person name="Case J."/>
            <person name="Tallon L."/>
            <person name="Sadzewicz L."/>
            <person name="Sengamalay N."/>
            <person name="Ott S."/>
            <person name="Godinez A."/>
            <person name="Nagaraj S."/>
            <person name="Nadendla S."/>
            <person name="Sichtig H."/>
        </authorList>
    </citation>
    <scope>NUCLEOTIDE SEQUENCE [LARGE SCALE GENOMIC DNA]</scope>
    <source>
        <strain evidence="4">FDAARGOS_147</strain>
    </source>
</reference>
<evidence type="ECO:0000313" key="4">
    <source>
        <dbReference type="Proteomes" id="UP000060602"/>
    </source>
</evidence>
<dbReference type="Gene3D" id="3.40.190.10">
    <property type="entry name" value="Periplasmic binding protein-like II"/>
    <property type="match status" value="1"/>
</dbReference>
<dbReference type="RefSeq" id="WP_061072847.1">
    <property type="nucleotide sequence ID" value="NZ_CP014060.2"/>
</dbReference>
<dbReference type="PANTHER" id="PTHR42928">
    <property type="entry name" value="TRICARBOXYLATE-BINDING PROTEIN"/>
    <property type="match status" value="1"/>
</dbReference>
<dbReference type="EMBL" id="CP014060">
    <property type="protein sequence ID" value="AMG37900.1"/>
    <property type="molecule type" value="Genomic_DNA"/>
</dbReference>
<dbReference type="PANTHER" id="PTHR42928:SF5">
    <property type="entry name" value="BLR1237 PROTEIN"/>
    <property type="match status" value="1"/>
</dbReference>
<protein>
    <submittedName>
        <fullName evidence="3">ABC transporter substrate-binding protein</fullName>
    </submittedName>
</protein>
<dbReference type="PIRSF" id="PIRSF017082">
    <property type="entry name" value="YflP"/>
    <property type="match status" value="1"/>
</dbReference>
<dbReference type="Pfam" id="PF03401">
    <property type="entry name" value="TctC"/>
    <property type="match status" value="1"/>
</dbReference>
<feature type="signal peptide" evidence="2">
    <location>
        <begin position="1"/>
        <end position="36"/>
    </location>
</feature>
<feature type="chain" id="PRO_5007069162" evidence="2">
    <location>
        <begin position="37"/>
        <end position="333"/>
    </location>
</feature>
<sequence>MVSRFTRSMRRSIFLGAMGLGTLAVLSALRPAAALADTPVKFIVPFPAGGAADSMARILVEKLRNELNQAVVVENRAGASTRIAAEVLKHAKPDGNTVLLTLLDTMVIAPMVYANLRYDPSRDFVPITSVATVTYALAVNADSPYHSVHDYLKAASQDRGKASLGTTGQGSTLHFLAYEFARRANTDITIIPFQGGPAMVTNLVGNQIGSAIDGLGVFLEQHGARKLRILAVSGSKRASQLPEIPTFVEAGFSSLTSGSSYALYAPAGTPEAQVARWNQAMRKVLALPEVRARILSIGYEPLPGSSPGEVTQLQQKMVKLWRPIVDAANYKGD</sequence>
<evidence type="ECO:0000256" key="1">
    <source>
        <dbReference type="ARBA" id="ARBA00006987"/>
    </source>
</evidence>
<dbReference type="SUPFAM" id="SSF53850">
    <property type="entry name" value="Periplasmic binding protein-like II"/>
    <property type="match status" value="1"/>
</dbReference>
<accession>A0A0X8P100</accession>
<organism evidence="3 4">
    <name type="scientific">Alcaligenes xylosoxydans xylosoxydans</name>
    <name type="common">Achromobacter xylosoxidans</name>
    <dbReference type="NCBI Taxonomy" id="85698"/>
    <lineage>
        <taxon>Bacteria</taxon>
        <taxon>Pseudomonadati</taxon>
        <taxon>Pseudomonadota</taxon>
        <taxon>Betaproteobacteria</taxon>
        <taxon>Burkholderiales</taxon>
        <taxon>Alcaligenaceae</taxon>
        <taxon>Achromobacter</taxon>
    </lineage>
</organism>
<gene>
    <name evidence="3" type="ORF">AL504_18935</name>
</gene>
<dbReference type="Gene3D" id="3.40.190.150">
    <property type="entry name" value="Bordetella uptake gene, domain 1"/>
    <property type="match status" value="1"/>
</dbReference>
<dbReference type="AlphaFoldDB" id="A0A0X8P100"/>
<dbReference type="InterPro" id="IPR042100">
    <property type="entry name" value="Bug_dom1"/>
</dbReference>
<dbReference type="InterPro" id="IPR005064">
    <property type="entry name" value="BUG"/>
</dbReference>
<keyword evidence="2" id="KW-0732">Signal</keyword>
<evidence type="ECO:0000256" key="2">
    <source>
        <dbReference type="SAM" id="SignalP"/>
    </source>
</evidence>